<accession>A0A1X6YY73</accession>
<name>A0A1X6YY73_9RHOB</name>
<dbReference type="SUPFAM" id="SSF103481">
    <property type="entry name" value="Multidrug resistance efflux transporter EmrE"/>
    <property type="match status" value="1"/>
</dbReference>
<evidence type="ECO:0000313" key="9">
    <source>
        <dbReference type="Proteomes" id="UP000193207"/>
    </source>
</evidence>
<keyword evidence="4 6" id="KW-1133">Transmembrane helix</keyword>
<dbReference type="PANTHER" id="PTHR32322:SF2">
    <property type="entry name" value="EAMA DOMAIN-CONTAINING PROTEIN"/>
    <property type="match status" value="1"/>
</dbReference>
<evidence type="ECO:0000256" key="2">
    <source>
        <dbReference type="ARBA" id="ARBA00007362"/>
    </source>
</evidence>
<evidence type="ECO:0000256" key="1">
    <source>
        <dbReference type="ARBA" id="ARBA00004141"/>
    </source>
</evidence>
<dbReference type="GO" id="GO:0016020">
    <property type="term" value="C:membrane"/>
    <property type="evidence" value="ECO:0007669"/>
    <property type="project" value="UniProtKB-SubCell"/>
</dbReference>
<evidence type="ECO:0000313" key="8">
    <source>
        <dbReference type="EMBL" id="SLN35240.1"/>
    </source>
</evidence>
<dbReference type="PANTHER" id="PTHR32322">
    <property type="entry name" value="INNER MEMBRANE TRANSPORTER"/>
    <property type="match status" value="1"/>
</dbReference>
<dbReference type="InterPro" id="IPR050638">
    <property type="entry name" value="AA-Vitamin_Transporters"/>
</dbReference>
<feature type="transmembrane region" description="Helical" evidence="6">
    <location>
        <begin position="20"/>
        <end position="37"/>
    </location>
</feature>
<comment type="similarity">
    <text evidence="2">Belongs to the EamA transporter family.</text>
</comment>
<dbReference type="Pfam" id="PF00892">
    <property type="entry name" value="EamA"/>
    <property type="match status" value="1"/>
</dbReference>
<dbReference type="InterPro" id="IPR037185">
    <property type="entry name" value="EmrE-like"/>
</dbReference>
<gene>
    <name evidence="8" type="ORF">ROH8110_01786</name>
</gene>
<evidence type="ECO:0000256" key="5">
    <source>
        <dbReference type="ARBA" id="ARBA00023136"/>
    </source>
</evidence>
<dbReference type="AlphaFoldDB" id="A0A1X6YY73"/>
<dbReference type="Proteomes" id="UP000193207">
    <property type="component" value="Unassembled WGS sequence"/>
</dbReference>
<sequence length="110" mass="11339">MPLALIMEPALPPLTATNMAWLIWLGLIGAAATYALWFRGIARIEAGAVSILGMMSPVTAVLLGWPVLGQSLTVVQGLGAAIILGSVWAGQRANRPSVGVATMSPLKSCA</sequence>
<protein>
    <submittedName>
        <fullName evidence="8">EamA-like transporter family protein</fullName>
    </submittedName>
</protein>
<keyword evidence="5 6" id="KW-0472">Membrane</keyword>
<reference evidence="8 9" key="1">
    <citation type="submission" date="2017-03" db="EMBL/GenBank/DDBJ databases">
        <authorList>
            <person name="Afonso C.L."/>
            <person name="Miller P.J."/>
            <person name="Scott M.A."/>
            <person name="Spackman E."/>
            <person name="Goraichik I."/>
            <person name="Dimitrov K.M."/>
            <person name="Suarez D.L."/>
            <person name="Swayne D.E."/>
        </authorList>
    </citation>
    <scope>NUCLEOTIDE SEQUENCE [LARGE SCALE GENOMIC DNA]</scope>
    <source>
        <strain evidence="8 9">CECT 8110</strain>
    </source>
</reference>
<dbReference type="Gene3D" id="1.10.3730.20">
    <property type="match status" value="1"/>
</dbReference>
<comment type="subcellular location">
    <subcellularLocation>
        <location evidence="1">Membrane</location>
        <topology evidence="1">Multi-pass membrane protein</topology>
    </subcellularLocation>
</comment>
<evidence type="ECO:0000256" key="3">
    <source>
        <dbReference type="ARBA" id="ARBA00022692"/>
    </source>
</evidence>
<dbReference type="EMBL" id="FWFU01000002">
    <property type="protein sequence ID" value="SLN35240.1"/>
    <property type="molecule type" value="Genomic_DNA"/>
</dbReference>
<keyword evidence="3 6" id="KW-0812">Transmembrane</keyword>
<evidence type="ECO:0000259" key="7">
    <source>
        <dbReference type="Pfam" id="PF00892"/>
    </source>
</evidence>
<organism evidence="8 9">
    <name type="scientific">Roseovarius halotolerans</name>
    <dbReference type="NCBI Taxonomy" id="505353"/>
    <lineage>
        <taxon>Bacteria</taxon>
        <taxon>Pseudomonadati</taxon>
        <taxon>Pseudomonadota</taxon>
        <taxon>Alphaproteobacteria</taxon>
        <taxon>Rhodobacterales</taxon>
        <taxon>Roseobacteraceae</taxon>
        <taxon>Roseovarius</taxon>
    </lineage>
</organism>
<feature type="transmembrane region" description="Helical" evidence="6">
    <location>
        <begin position="71"/>
        <end position="89"/>
    </location>
</feature>
<keyword evidence="9" id="KW-1185">Reference proteome</keyword>
<evidence type="ECO:0000256" key="4">
    <source>
        <dbReference type="ARBA" id="ARBA00022989"/>
    </source>
</evidence>
<feature type="domain" description="EamA" evidence="7">
    <location>
        <begin position="3"/>
        <end position="88"/>
    </location>
</feature>
<evidence type="ECO:0000256" key="6">
    <source>
        <dbReference type="SAM" id="Phobius"/>
    </source>
</evidence>
<proteinExistence type="inferred from homology"/>
<feature type="transmembrane region" description="Helical" evidence="6">
    <location>
        <begin position="44"/>
        <end position="65"/>
    </location>
</feature>
<dbReference type="InterPro" id="IPR000620">
    <property type="entry name" value="EamA_dom"/>
</dbReference>